<dbReference type="OrthoDB" id="10312637at2759"/>
<dbReference type="EMBL" id="VSWC01000183">
    <property type="protein sequence ID" value="KAA1069560.1"/>
    <property type="molecule type" value="Genomic_DNA"/>
</dbReference>
<evidence type="ECO:0000313" key="3">
    <source>
        <dbReference type="Proteomes" id="UP000324748"/>
    </source>
</evidence>
<dbReference type="Proteomes" id="UP000324748">
    <property type="component" value="Unassembled WGS sequence"/>
</dbReference>
<accession>A0A5B0M0J2</accession>
<comment type="caution">
    <text evidence="2">The sequence shown here is derived from an EMBL/GenBank/DDBJ whole genome shotgun (WGS) entry which is preliminary data.</text>
</comment>
<dbReference type="AlphaFoldDB" id="A0A5B0M0J2"/>
<name>A0A5B0M0J2_PUCGR</name>
<protein>
    <submittedName>
        <fullName evidence="2">Uncharacterized protein</fullName>
    </submittedName>
</protein>
<sequence>MEIHIFAPASFKAIRDFGSGVWWEEDSVYSGLTSPDILHSKLSQHPGIGAFSLEFQRAWEASQHRFLALDQPRTTGPSASLDIVAPVLPSPSPRTPPPNLLVETKYTHELITNPIGPSTKLTYSPNTPAEGVSNSHLPDSLRPYHDGFGMPLPTDSQSHQEAAVAQPSSGGDPASSYTSMGRATDGLSSADVDPEPIIVEAQVLTHQPSTARFSQFHRNRFLNSGRISDPALKENHRKFRNKLNEKRFHCSRHPRNCVDPSKLRVHYELPFAMVEPAFPDPTAPDGTKILRILTGPTGHLQKTAGMNALYKQLLAALNEHHENALKRSGRRSASSQSAWLKWLWTEMFKPQNSLPLCGIVHAPYPLWTLGEIQVELIKYFAQNPQDNKLLLSTASHLLRAYFKAHDGSQQMLHYV</sequence>
<reference evidence="2 3" key="1">
    <citation type="submission" date="2019-05" db="EMBL/GenBank/DDBJ databases">
        <title>Emergence of the Ug99 lineage of the wheat stem rust pathogen through somatic hybridization.</title>
        <authorList>
            <person name="Li F."/>
            <person name="Upadhyaya N.M."/>
            <person name="Sperschneider J."/>
            <person name="Matny O."/>
            <person name="Nguyen-Phuc H."/>
            <person name="Mago R."/>
            <person name="Raley C."/>
            <person name="Miller M.E."/>
            <person name="Silverstein K.A.T."/>
            <person name="Henningsen E."/>
            <person name="Hirsch C.D."/>
            <person name="Visser B."/>
            <person name="Pretorius Z.A."/>
            <person name="Steffenson B.J."/>
            <person name="Schwessinger B."/>
            <person name="Dodds P.N."/>
            <person name="Figueroa M."/>
        </authorList>
    </citation>
    <scope>NUCLEOTIDE SEQUENCE [LARGE SCALE GENOMIC DNA]</scope>
    <source>
        <strain evidence="2">21-0</strain>
    </source>
</reference>
<keyword evidence="3" id="KW-1185">Reference proteome</keyword>
<proteinExistence type="predicted"/>
<feature type="compositionally biased region" description="Polar residues" evidence="1">
    <location>
        <begin position="115"/>
        <end position="137"/>
    </location>
</feature>
<feature type="region of interest" description="Disordered" evidence="1">
    <location>
        <begin position="113"/>
        <end position="191"/>
    </location>
</feature>
<evidence type="ECO:0000313" key="2">
    <source>
        <dbReference type="EMBL" id="KAA1069560.1"/>
    </source>
</evidence>
<evidence type="ECO:0000256" key="1">
    <source>
        <dbReference type="SAM" id="MobiDB-lite"/>
    </source>
</evidence>
<organism evidence="2 3">
    <name type="scientific">Puccinia graminis f. sp. tritici</name>
    <dbReference type="NCBI Taxonomy" id="56615"/>
    <lineage>
        <taxon>Eukaryota</taxon>
        <taxon>Fungi</taxon>
        <taxon>Dikarya</taxon>
        <taxon>Basidiomycota</taxon>
        <taxon>Pucciniomycotina</taxon>
        <taxon>Pucciniomycetes</taxon>
        <taxon>Pucciniales</taxon>
        <taxon>Pucciniaceae</taxon>
        <taxon>Puccinia</taxon>
    </lineage>
</organism>
<gene>
    <name evidence="2" type="ORF">PGT21_028119</name>
</gene>